<dbReference type="InterPro" id="IPR036397">
    <property type="entry name" value="RNaseH_sf"/>
</dbReference>
<dbReference type="PANTHER" id="PTHR46060">
    <property type="entry name" value="MARINER MOS1 TRANSPOSASE-LIKE PROTEIN"/>
    <property type="match status" value="1"/>
</dbReference>
<comment type="caution">
    <text evidence="1">The sequence shown here is derived from an EMBL/GenBank/DDBJ whole genome shotgun (WGS) entry which is preliminary data.</text>
</comment>
<dbReference type="PANTHER" id="PTHR46060:SF1">
    <property type="entry name" value="MARINER MOS1 TRANSPOSASE-LIKE PROTEIN"/>
    <property type="match status" value="1"/>
</dbReference>
<evidence type="ECO:0000313" key="1">
    <source>
        <dbReference type="EMBL" id="GFY01232.1"/>
    </source>
</evidence>
<name>A0A8X6RT10_TRICX</name>
<dbReference type="GO" id="GO:0003676">
    <property type="term" value="F:nucleic acid binding"/>
    <property type="evidence" value="ECO:0007669"/>
    <property type="project" value="InterPro"/>
</dbReference>
<evidence type="ECO:0000313" key="2">
    <source>
        <dbReference type="Proteomes" id="UP000887159"/>
    </source>
</evidence>
<dbReference type="Proteomes" id="UP000887159">
    <property type="component" value="Unassembled WGS sequence"/>
</dbReference>
<organism evidence="1 2">
    <name type="scientific">Trichonephila clavipes</name>
    <name type="common">Golden silk orbweaver</name>
    <name type="synonym">Nephila clavipes</name>
    <dbReference type="NCBI Taxonomy" id="2585209"/>
    <lineage>
        <taxon>Eukaryota</taxon>
        <taxon>Metazoa</taxon>
        <taxon>Ecdysozoa</taxon>
        <taxon>Arthropoda</taxon>
        <taxon>Chelicerata</taxon>
        <taxon>Arachnida</taxon>
        <taxon>Araneae</taxon>
        <taxon>Araneomorphae</taxon>
        <taxon>Entelegynae</taxon>
        <taxon>Araneoidea</taxon>
        <taxon>Nephilidae</taxon>
        <taxon>Trichonephila</taxon>
    </lineage>
</organism>
<dbReference type="Gene3D" id="3.30.420.10">
    <property type="entry name" value="Ribonuclease H-like superfamily/Ribonuclease H"/>
    <property type="match status" value="1"/>
</dbReference>
<accession>A0A8X6RT10</accession>
<proteinExistence type="predicted"/>
<keyword evidence="2" id="KW-1185">Reference proteome</keyword>
<dbReference type="InterPro" id="IPR052709">
    <property type="entry name" value="Transposase-MT_Hybrid"/>
</dbReference>
<sequence>MGNTCSYFNSRIFTMGSACCRVLRVAESNETITGGRYQTQFRFSGVLKEKRAHYHSKHDEIILLHNNARPQVAVSVRTFFETFNWEGIPPPPPYSLDIAPSNYLLFRLMAHGLSQ</sequence>
<dbReference type="EMBL" id="BMAU01021225">
    <property type="protein sequence ID" value="GFY01232.1"/>
    <property type="molecule type" value="Genomic_DNA"/>
</dbReference>
<protein>
    <submittedName>
        <fullName evidence="1">Mariner Mos1 transposase</fullName>
    </submittedName>
</protein>
<reference evidence="1" key="1">
    <citation type="submission" date="2020-08" db="EMBL/GenBank/DDBJ databases">
        <title>Multicomponent nature underlies the extraordinary mechanical properties of spider dragline silk.</title>
        <authorList>
            <person name="Kono N."/>
            <person name="Nakamura H."/>
            <person name="Mori M."/>
            <person name="Yoshida Y."/>
            <person name="Ohtoshi R."/>
            <person name="Malay A.D."/>
            <person name="Moran D.A.P."/>
            <person name="Tomita M."/>
            <person name="Numata K."/>
            <person name="Arakawa K."/>
        </authorList>
    </citation>
    <scope>NUCLEOTIDE SEQUENCE</scope>
</reference>
<gene>
    <name evidence="1" type="primary">G5I_13550</name>
    <name evidence="1" type="ORF">TNCV_5076991</name>
</gene>
<dbReference type="AlphaFoldDB" id="A0A8X6RT10"/>